<reference evidence="7" key="2">
    <citation type="submission" date="2025-08" db="UniProtKB">
        <authorList>
            <consortium name="Ensembl"/>
        </authorList>
    </citation>
    <scope>IDENTIFICATION</scope>
</reference>
<dbReference type="CDD" id="cd00272">
    <property type="entry name" value="Chemokine_CC"/>
    <property type="match status" value="1"/>
</dbReference>
<dbReference type="OrthoDB" id="8934837at2759"/>
<dbReference type="Gene3D" id="2.40.50.40">
    <property type="match status" value="1"/>
</dbReference>
<dbReference type="GO" id="GO:0006955">
    <property type="term" value="P:immune response"/>
    <property type="evidence" value="ECO:0007669"/>
    <property type="project" value="InterPro"/>
</dbReference>
<dbReference type="InterPro" id="IPR039809">
    <property type="entry name" value="Chemokine_b/g/d"/>
</dbReference>
<dbReference type="PANTHER" id="PTHR12015">
    <property type="entry name" value="SMALL INDUCIBLE CYTOKINE A"/>
    <property type="match status" value="1"/>
</dbReference>
<keyword evidence="4" id="KW-0964">Secreted</keyword>
<dbReference type="GO" id="GO:0005615">
    <property type="term" value="C:extracellular space"/>
    <property type="evidence" value="ECO:0007669"/>
    <property type="project" value="UniProtKB-KW"/>
</dbReference>
<comment type="subcellular location">
    <subcellularLocation>
        <location evidence="4">Secreted</location>
    </subcellularLocation>
</comment>
<evidence type="ECO:0000313" key="8">
    <source>
        <dbReference type="Proteomes" id="UP000694397"/>
    </source>
</evidence>
<feature type="domain" description="Chemokine interleukin-8-like" evidence="6">
    <location>
        <begin position="26"/>
        <end position="84"/>
    </location>
</feature>
<keyword evidence="8" id="KW-1185">Reference proteome</keyword>
<reference evidence="7 8" key="1">
    <citation type="submission" date="2019-04" db="EMBL/GenBank/DDBJ databases">
        <authorList>
            <consortium name="Wellcome Sanger Institute Data Sharing"/>
        </authorList>
    </citation>
    <scope>NUCLEOTIDE SEQUENCE [LARGE SCALE GENOMIC DNA]</scope>
</reference>
<dbReference type="Ensembl" id="ENSSFOT00015073219.1">
    <property type="protein sequence ID" value="ENSSFOP00015065409.1"/>
    <property type="gene ID" value="ENSSFOG00015029220.1"/>
</dbReference>
<evidence type="ECO:0000256" key="4">
    <source>
        <dbReference type="RuleBase" id="RU361150"/>
    </source>
</evidence>
<accession>A0A8D0CDL5</accession>
<comment type="similarity">
    <text evidence="1 4">Belongs to the intercrine beta (chemokine CC) family.</text>
</comment>
<protein>
    <recommendedName>
        <fullName evidence="4">C-C motif chemokine</fullName>
    </recommendedName>
</protein>
<dbReference type="InterPro" id="IPR036048">
    <property type="entry name" value="Interleukin_8-like_sf"/>
</dbReference>
<organism evidence="7 8">
    <name type="scientific">Scleropages formosus</name>
    <name type="common">Asian bonytongue</name>
    <name type="synonym">Osteoglossum formosum</name>
    <dbReference type="NCBI Taxonomy" id="113540"/>
    <lineage>
        <taxon>Eukaryota</taxon>
        <taxon>Metazoa</taxon>
        <taxon>Chordata</taxon>
        <taxon>Craniata</taxon>
        <taxon>Vertebrata</taxon>
        <taxon>Euteleostomi</taxon>
        <taxon>Actinopterygii</taxon>
        <taxon>Neopterygii</taxon>
        <taxon>Teleostei</taxon>
        <taxon>Osteoglossocephala</taxon>
        <taxon>Osteoglossomorpha</taxon>
        <taxon>Osteoglossiformes</taxon>
        <taxon>Osteoglossidae</taxon>
        <taxon>Scleropages</taxon>
    </lineage>
</organism>
<evidence type="ECO:0000256" key="2">
    <source>
        <dbReference type="ARBA" id="ARBA00022514"/>
    </source>
</evidence>
<keyword evidence="3" id="KW-1015">Disulfide bond</keyword>
<dbReference type="GeneTree" id="ENSGT00990000210558"/>
<reference evidence="7" key="3">
    <citation type="submission" date="2025-09" db="UniProtKB">
        <authorList>
            <consortium name="Ensembl"/>
        </authorList>
    </citation>
    <scope>IDENTIFICATION</scope>
</reference>
<evidence type="ECO:0000256" key="5">
    <source>
        <dbReference type="SAM" id="MobiDB-lite"/>
    </source>
</evidence>
<evidence type="ECO:0000259" key="6">
    <source>
        <dbReference type="SMART" id="SM00199"/>
    </source>
</evidence>
<name>A0A8D0CDL5_SCLFO</name>
<dbReference type="Pfam" id="PF00048">
    <property type="entry name" value="IL8"/>
    <property type="match status" value="1"/>
</dbReference>
<dbReference type="SMART" id="SM00199">
    <property type="entry name" value="SCY"/>
    <property type="match status" value="1"/>
</dbReference>
<feature type="compositionally biased region" description="Basic residues" evidence="5">
    <location>
        <begin position="96"/>
        <end position="117"/>
    </location>
</feature>
<keyword evidence="2 4" id="KW-0202">Cytokine</keyword>
<dbReference type="AlphaFoldDB" id="A0A8D0CDL5"/>
<keyword evidence="4" id="KW-0145">Chemotaxis</keyword>
<evidence type="ECO:0000256" key="3">
    <source>
        <dbReference type="ARBA" id="ARBA00023157"/>
    </source>
</evidence>
<dbReference type="InterPro" id="IPR000827">
    <property type="entry name" value="Chemokine_CC_CS"/>
</dbReference>
<dbReference type="PROSITE" id="PS00472">
    <property type="entry name" value="SMALL_CYTOKINES_CC"/>
    <property type="match status" value="1"/>
</dbReference>
<proteinExistence type="inferred from homology"/>
<dbReference type="InterPro" id="IPR001811">
    <property type="entry name" value="Chemokine_IL8-like_dom"/>
</dbReference>
<feature type="region of interest" description="Disordered" evidence="5">
    <location>
        <begin position="88"/>
        <end position="131"/>
    </location>
</feature>
<dbReference type="SUPFAM" id="SSF54117">
    <property type="entry name" value="Interleukin 8-like chemokines"/>
    <property type="match status" value="1"/>
</dbReference>
<evidence type="ECO:0000256" key="1">
    <source>
        <dbReference type="ARBA" id="ARBA00010868"/>
    </source>
</evidence>
<dbReference type="GO" id="GO:0008009">
    <property type="term" value="F:chemokine activity"/>
    <property type="evidence" value="ECO:0007669"/>
    <property type="project" value="InterPro"/>
</dbReference>
<evidence type="ECO:0000313" key="7">
    <source>
        <dbReference type="Ensembl" id="ENSSFOP00015065409.1"/>
    </source>
</evidence>
<dbReference type="Proteomes" id="UP000694397">
    <property type="component" value="Chromosome 1"/>
</dbReference>
<sequence>MQWCSGLDQVLLFGKNNVSSADSNEPQKCCFDFFKVRIPANTVTHIEETDGRCVYPGVIFYTVRKHERCVDPSLPWVKKIMKNLQISPFEKEKGHNKLVKPSQRKHPTPSLGMRRKARPEDLMSASRWRSG</sequence>